<keyword evidence="3" id="KW-1185">Reference proteome</keyword>
<feature type="compositionally biased region" description="Acidic residues" evidence="1">
    <location>
        <begin position="89"/>
        <end position="98"/>
    </location>
</feature>
<evidence type="ECO:0000256" key="1">
    <source>
        <dbReference type="SAM" id="MobiDB-lite"/>
    </source>
</evidence>
<dbReference type="Proteomes" id="UP000324222">
    <property type="component" value="Unassembled WGS sequence"/>
</dbReference>
<accession>A0A5B7G4E3</accession>
<comment type="caution">
    <text evidence="2">The sequence shown here is derived from an EMBL/GenBank/DDBJ whole genome shotgun (WGS) entry which is preliminary data.</text>
</comment>
<organism evidence="2 3">
    <name type="scientific">Portunus trituberculatus</name>
    <name type="common">Swimming crab</name>
    <name type="synonym">Neptunus trituberculatus</name>
    <dbReference type="NCBI Taxonomy" id="210409"/>
    <lineage>
        <taxon>Eukaryota</taxon>
        <taxon>Metazoa</taxon>
        <taxon>Ecdysozoa</taxon>
        <taxon>Arthropoda</taxon>
        <taxon>Crustacea</taxon>
        <taxon>Multicrustacea</taxon>
        <taxon>Malacostraca</taxon>
        <taxon>Eumalacostraca</taxon>
        <taxon>Eucarida</taxon>
        <taxon>Decapoda</taxon>
        <taxon>Pleocyemata</taxon>
        <taxon>Brachyura</taxon>
        <taxon>Eubrachyura</taxon>
        <taxon>Portunoidea</taxon>
        <taxon>Portunidae</taxon>
        <taxon>Portuninae</taxon>
        <taxon>Portunus</taxon>
    </lineage>
</organism>
<dbReference type="EMBL" id="VSRR010010124">
    <property type="protein sequence ID" value="MPC51364.1"/>
    <property type="molecule type" value="Genomic_DNA"/>
</dbReference>
<sequence length="98" mass="10417">MWGSVMVNISMGSMLKGLPVFVTTLVDPCLLGVIDFLMHVGGSLDLQEEKLKVRGQEVPLILGGEAQCERSKQQGGVSCQEPGPGHGQDDDESDAESC</sequence>
<reference evidence="2 3" key="1">
    <citation type="submission" date="2019-05" db="EMBL/GenBank/DDBJ databases">
        <title>Another draft genome of Portunus trituberculatus and its Hox gene families provides insights of decapod evolution.</title>
        <authorList>
            <person name="Jeong J.-H."/>
            <person name="Song I."/>
            <person name="Kim S."/>
            <person name="Choi T."/>
            <person name="Kim D."/>
            <person name="Ryu S."/>
            <person name="Kim W."/>
        </authorList>
    </citation>
    <scope>NUCLEOTIDE SEQUENCE [LARGE SCALE GENOMIC DNA]</scope>
    <source>
        <tissue evidence="2">Muscle</tissue>
    </source>
</reference>
<name>A0A5B7G4E3_PORTR</name>
<gene>
    <name evidence="2" type="ORF">E2C01_045208</name>
</gene>
<evidence type="ECO:0000313" key="3">
    <source>
        <dbReference type="Proteomes" id="UP000324222"/>
    </source>
</evidence>
<protein>
    <submittedName>
        <fullName evidence="2">Uncharacterized protein</fullName>
    </submittedName>
</protein>
<proteinExistence type="predicted"/>
<evidence type="ECO:0000313" key="2">
    <source>
        <dbReference type="EMBL" id="MPC51364.1"/>
    </source>
</evidence>
<feature type="region of interest" description="Disordered" evidence="1">
    <location>
        <begin position="72"/>
        <end position="98"/>
    </location>
</feature>
<dbReference type="AlphaFoldDB" id="A0A5B7G4E3"/>